<evidence type="ECO:0000313" key="2">
    <source>
        <dbReference type="EMBL" id="SET12336.1"/>
    </source>
</evidence>
<dbReference type="EMBL" id="FOIL01000005">
    <property type="protein sequence ID" value="SET12336.1"/>
    <property type="molecule type" value="Genomic_DNA"/>
</dbReference>
<protein>
    <recommendedName>
        <fullName evidence="1">Wadjet protein JetD C-terminal domain-containing protein</fullName>
    </recommendedName>
</protein>
<proteinExistence type="predicted"/>
<organism evidence="2 3">
    <name type="scientific">[Clostridium] aminophilum</name>
    <dbReference type="NCBI Taxonomy" id="1526"/>
    <lineage>
        <taxon>Bacteria</taxon>
        <taxon>Bacillati</taxon>
        <taxon>Bacillota</taxon>
        <taxon>Clostridia</taxon>
        <taxon>Lachnospirales</taxon>
        <taxon>Lachnospiraceae</taxon>
    </lineage>
</organism>
<dbReference type="InterPro" id="IPR024534">
    <property type="entry name" value="JetD_C"/>
</dbReference>
<feature type="domain" description="Wadjet protein JetD C-terminal" evidence="1">
    <location>
        <begin position="213"/>
        <end position="268"/>
    </location>
</feature>
<dbReference type="AlphaFoldDB" id="A0A1I0BZ03"/>
<sequence length="354" mass="41938">MNIKEKLLGYGKKTITLDDIKNILKISLMDEQRAYEQISEMIMEEIIEPVRSSGKNGNIRYPLYKKYRILVKEEGDQEIIDEIKRLHPLLLRSGYLSANPMEFHRNRDVAEGLSAYLFRDNDETFVSRKERSFEIFGHEKTLDDGQVKAFLRKLQIAESELRFYDTPEYCFHDYIPVRRDHMVLLICENKDIWFNIRRRMFEDEIRSLFDIAIDGVVYGEGNKVSDRTGALEEYVKFMGNPDVKFLYWGDIDREGFDIFRRTKDANERLDISLFVPGYRKMIERARNIELEDSPSSKKQGMRFDDLLKDFSPSEQEFLIDIFENNKLIPQEIISYKYLRDGIFNDVEVKPDASF</sequence>
<evidence type="ECO:0000313" key="3">
    <source>
        <dbReference type="Proteomes" id="UP000199820"/>
    </source>
</evidence>
<dbReference type="STRING" id="1526.SAMN02910262_00806"/>
<dbReference type="OrthoDB" id="9809365at2"/>
<evidence type="ECO:0000259" key="1">
    <source>
        <dbReference type="Pfam" id="PF09983"/>
    </source>
</evidence>
<reference evidence="3" key="1">
    <citation type="submission" date="2016-10" db="EMBL/GenBank/DDBJ databases">
        <authorList>
            <person name="Varghese N."/>
            <person name="Submissions S."/>
        </authorList>
    </citation>
    <scope>NUCLEOTIDE SEQUENCE [LARGE SCALE GENOMIC DNA]</scope>
    <source>
        <strain evidence="3">KH1P1</strain>
    </source>
</reference>
<dbReference type="RefSeq" id="WP_074648679.1">
    <property type="nucleotide sequence ID" value="NZ_FOIL01000005.1"/>
</dbReference>
<dbReference type="Proteomes" id="UP000199820">
    <property type="component" value="Unassembled WGS sequence"/>
</dbReference>
<name>A0A1I0BZ03_9FIRM</name>
<keyword evidence="3" id="KW-1185">Reference proteome</keyword>
<gene>
    <name evidence="2" type="ORF">SAMN04487771_100589</name>
</gene>
<dbReference type="Pfam" id="PF09983">
    <property type="entry name" value="JetD_C"/>
    <property type="match status" value="1"/>
</dbReference>
<accession>A0A1I0BZ03</accession>